<dbReference type="Proteomes" id="UP001596303">
    <property type="component" value="Unassembled WGS sequence"/>
</dbReference>
<proteinExistence type="predicted"/>
<feature type="transmembrane region" description="Helical" evidence="1">
    <location>
        <begin position="242"/>
        <end position="262"/>
    </location>
</feature>
<keyword evidence="1" id="KW-1133">Transmembrane helix</keyword>
<protein>
    <submittedName>
        <fullName evidence="2">Stage II sporulation protein M</fullName>
    </submittedName>
</protein>
<feature type="transmembrane region" description="Helical" evidence="1">
    <location>
        <begin position="274"/>
        <end position="295"/>
    </location>
</feature>
<evidence type="ECO:0000313" key="3">
    <source>
        <dbReference type="Proteomes" id="UP001596303"/>
    </source>
</evidence>
<keyword evidence="1" id="KW-0472">Membrane</keyword>
<feature type="transmembrane region" description="Helical" evidence="1">
    <location>
        <begin position="112"/>
        <end position="133"/>
    </location>
</feature>
<reference evidence="3" key="1">
    <citation type="journal article" date="2019" name="Int. J. Syst. Evol. Microbiol.">
        <title>The Global Catalogue of Microorganisms (GCM) 10K type strain sequencing project: providing services to taxonomists for standard genome sequencing and annotation.</title>
        <authorList>
            <consortium name="The Broad Institute Genomics Platform"/>
            <consortium name="The Broad Institute Genome Sequencing Center for Infectious Disease"/>
            <person name="Wu L."/>
            <person name="Ma J."/>
        </authorList>
    </citation>
    <scope>NUCLEOTIDE SEQUENCE [LARGE SCALE GENOMIC DNA]</scope>
    <source>
        <strain evidence="3">CGMCC-1.15741</strain>
    </source>
</reference>
<accession>A0ABW1S595</accession>
<evidence type="ECO:0000256" key="1">
    <source>
        <dbReference type="SAM" id="Phobius"/>
    </source>
</evidence>
<feature type="transmembrane region" description="Helical" evidence="1">
    <location>
        <begin position="307"/>
        <end position="327"/>
    </location>
</feature>
<sequence length="333" mass="37076">MSYEAELKSYRFRSEREREWLELERLLGVIQRRGVKGLESDELLQLPKLYRSAVSSLSTARAVSLDRNLIDYLETLCTQAYLFIYGPRTTFWRRVQQFFAHDWPMAVRKAGWATLLSALCLFGGALIAFLLVMNDMDWFYAFQMGAGDSRNPDATTEALRATLYSEDYELDDSLSVFASFLFTNNTMVSLLAFALGFALGIPTVLLIVYNGFILGAFVGLFVSRGLGFEVIGWLAIHGVTELFAIVLAGAAGFLLGGTLAFPGDRRRIDAMAEAGKQAGTIGMGVVVMLVLAALLEGFGRQLINSDIIRYTIAGTTLLFWLGYFYLFNRRSAP</sequence>
<dbReference type="PANTHER" id="PTHR35337">
    <property type="entry name" value="SLR1478 PROTEIN"/>
    <property type="match status" value="1"/>
</dbReference>
<organism evidence="2 3">
    <name type="scientific">Ponticaulis profundi</name>
    <dbReference type="NCBI Taxonomy" id="2665222"/>
    <lineage>
        <taxon>Bacteria</taxon>
        <taxon>Pseudomonadati</taxon>
        <taxon>Pseudomonadota</taxon>
        <taxon>Alphaproteobacteria</taxon>
        <taxon>Hyphomonadales</taxon>
        <taxon>Hyphomonadaceae</taxon>
        <taxon>Ponticaulis</taxon>
    </lineage>
</organism>
<dbReference type="Pfam" id="PF01944">
    <property type="entry name" value="SpoIIM"/>
    <property type="match status" value="1"/>
</dbReference>
<dbReference type="EMBL" id="JBHSSW010000003">
    <property type="protein sequence ID" value="MFC6196808.1"/>
    <property type="molecule type" value="Genomic_DNA"/>
</dbReference>
<evidence type="ECO:0000313" key="2">
    <source>
        <dbReference type="EMBL" id="MFC6196808.1"/>
    </source>
</evidence>
<feature type="transmembrane region" description="Helical" evidence="1">
    <location>
        <begin position="216"/>
        <end position="236"/>
    </location>
</feature>
<keyword evidence="1" id="KW-0812">Transmembrane</keyword>
<dbReference type="PANTHER" id="PTHR35337:SF1">
    <property type="entry name" value="SLR1478 PROTEIN"/>
    <property type="match status" value="1"/>
</dbReference>
<name>A0ABW1S595_9PROT</name>
<keyword evidence="3" id="KW-1185">Reference proteome</keyword>
<dbReference type="InterPro" id="IPR002798">
    <property type="entry name" value="SpoIIM-like"/>
</dbReference>
<dbReference type="RefSeq" id="WP_377374703.1">
    <property type="nucleotide sequence ID" value="NZ_JBHSSW010000003.1"/>
</dbReference>
<comment type="caution">
    <text evidence="2">The sequence shown here is derived from an EMBL/GenBank/DDBJ whole genome shotgun (WGS) entry which is preliminary data.</text>
</comment>
<gene>
    <name evidence="2" type="ORF">ACFQDM_01885</name>
</gene>
<feature type="transmembrane region" description="Helical" evidence="1">
    <location>
        <begin position="187"/>
        <end position="209"/>
    </location>
</feature>